<dbReference type="Gene3D" id="3.30.740.10">
    <property type="entry name" value="Protein Inhibitor Of Neuronal Nitric Oxide Synthase"/>
    <property type="match status" value="1"/>
</dbReference>
<evidence type="ECO:0000313" key="12">
    <source>
        <dbReference type="Proteomes" id="UP000008983"/>
    </source>
</evidence>
<dbReference type="GeneID" id="14904943"/>
<dbReference type="InterPro" id="IPR037177">
    <property type="entry name" value="DLC_sf"/>
</dbReference>
<organism evidence="11 12">
    <name type="scientific">Ichthyophthirius multifiliis</name>
    <name type="common">White spot disease agent</name>
    <name type="synonym">Ich</name>
    <dbReference type="NCBI Taxonomy" id="5932"/>
    <lineage>
        <taxon>Eukaryota</taxon>
        <taxon>Sar</taxon>
        <taxon>Alveolata</taxon>
        <taxon>Ciliophora</taxon>
        <taxon>Intramacronucleata</taxon>
        <taxon>Oligohymenophorea</taxon>
        <taxon>Hymenostomatida</taxon>
        <taxon>Ophryoglenina</taxon>
        <taxon>Ichthyophthirius</taxon>
    </lineage>
</organism>
<dbReference type="GO" id="GO:0005874">
    <property type="term" value="C:microtubule"/>
    <property type="evidence" value="ECO:0007669"/>
    <property type="project" value="UniProtKB-KW"/>
</dbReference>
<dbReference type="GO" id="GO:0051028">
    <property type="term" value="P:mRNA transport"/>
    <property type="evidence" value="ECO:0007669"/>
    <property type="project" value="UniProtKB-KW"/>
</dbReference>
<evidence type="ECO:0000313" key="11">
    <source>
        <dbReference type="EMBL" id="EGR28858.1"/>
    </source>
</evidence>
<dbReference type="RefSeq" id="XP_004030094.1">
    <property type="nucleotide sequence ID" value="XM_004030046.1"/>
</dbReference>
<evidence type="ECO:0000256" key="8">
    <source>
        <dbReference type="ARBA" id="ARBA00023212"/>
    </source>
</evidence>
<keyword evidence="8 10" id="KW-0206">Cytoskeleton</keyword>
<name>G0R0Z3_ICHMU</name>
<keyword evidence="9" id="KW-0539">Nucleus</keyword>
<evidence type="ECO:0000256" key="4">
    <source>
        <dbReference type="ARBA" id="ARBA00022490"/>
    </source>
</evidence>
<comment type="subcellular location">
    <subcellularLocation>
        <location evidence="2 10">Cytoplasm</location>
        <location evidence="2 10">Cytoskeleton</location>
    </subcellularLocation>
    <subcellularLocation>
        <location evidence="1">Nucleus</location>
    </subcellularLocation>
</comment>
<protein>
    <recommendedName>
        <fullName evidence="10">Dynein light chain</fullName>
    </recommendedName>
</protein>
<dbReference type="SUPFAM" id="SSF54648">
    <property type="entry name" value="DLC"/>
    <property type="match status" value="1"/>
</dbReference>
<dbReference type="InParanoid" id="G0R0Z3"/>
<keyword evidence="5 10" id="KW-0493">Microtubule</keyword>
<dbReference type="SMART" id="SM01375">
    <property type="entry name" value="Dynein_light"/>
    <property type="match status" value="1"/>
</dbReference>
<sequence length="93" mass="11089">MENKDDRNKISVKGLDMTTDMEADAYEIALKALDRFSIEKDMAQYIKNEFDRLHEKYWHCIVGKQFGSSVTHDSKHYIYFYIGEMSFLLYRFG</sequence>
<reference evidence="11 12" key="1">
    <citation type="submission" date="2011-07" db="EMBL/GenBank/DDBJ databases">
        <authorList>
            <person name="Coyne R."/>
            <person name="Brami D."/>
            <person name="Johnson J."/>
            <person name="Hostetler J."/>
            <person name="Hannick L."/>
            <person name="Clark T."/>
            <person name="Cassidy-Hanley D."/>
            <person name="Inman J."/>
        </authorList>
    </citation>
    <scope>NUCLEOTIDE SEQUENCE [LARGE SCALE GENOMIC DNA]</scope>
    <source>
        <strain evidence="11 12">G5</strain>
    </source>
</reference>
<evidence type="ECO:0000256" key="3">
    <source>
        <dbReference type="ARBA" id="ARBA00022448"/>
    </source>
</evidence>
<dbReference type="STRING" id="857967.G0R0Z3"/>
<dbReference type="GO" id="GO:0045505">
    <property type="term" value="F:dynein intermediate chain binding"/>
    <property type="evidence" value="ECO:0007669"/>
    <property type="project" value="TreeGrafter"/>
</dbReference>
<dbReference type="GO" id="GO:0005868">
    <property type="term" value="C:cytoplasmic dynein complex"/>
    <property type="evidence" value="ECO:0007669"/>
    <property type="project" value="TreeGrafter"/>
</dbReference>
<evidence type="ECO:0000256" key="6">
    <source>
        <dbReference type="ARBA" id="ARBA00022816"/>
    </source>
</evidence>
<dbReference type="FunFam" id="3.30.740.10:FF:000005">
    <property type="entry name" value="Dynein light chain"/>
    <property type="match status" value="1"/>
</dbReference>
<dbReference type="CDD" id="cd21452">
    <property type="entry name" value="DLC-like_DYNLL1_DYNLL2"/>
    <property type="match status" value="1"/>
</dbReference>
<dbReference type="PANTHER" id="PTHR11886">
    <property type="entry name" value="DYNEIN LIGHT CHAIN"/>
    <property type="match status" value="1"/>
</dbReference>
<evidence type="ECO:0000256" key="2">
    <source>
        <dbReference type="ARBA" id="ARBA00004245"/>
    </source>
</evidence>
<dbReference type="GO" id="GO:0007017">
    <property type="term" value="P:microtubule-based process"/>
    <property type="evidence" value="ECO:0007669"/>
    <property type="project" value="InterPro"/>
</dbReference>
<evidence type="ECO:0000256" key="7">
    <source>
        <dbReference type="ARBA" id="ARBA00022927"/>
    </source>
</evidence>
<keyword evidence="7" id="KW-0653">Protein transport</keyword>
<proteinExistence type="inferred from homology"/>
<keyword evidence="10" id="KW-0505">Motor protein</keyword>
<dbReference type="AlphaFoldDB" id="G0R0Z3"/>
<dbReference type="eggNOG" id="KOG3430">
    <property type="taxonomic scope" value="Eukaryota"/>
</dbReference>
<evidence type="ECO:0000256" key="10">
    <source>
        <dbReference type="RuleBase" id="RU365010"/>
    </source>
</evidence>
<keyword evidence="6" id="KW-0509">mRNA transport</keyword>
<accession>G0R0Z3</accession>
<comment type="similarity">
    <text evidence="10">Belongs to the dynein light chain family.</text>
</comment>
<evidence type="ECO:0000256" key="1">
    <source>
        <dbReference type="ARBA" id="ARBA00004123"/>
    </source>
</evidence>
<dbReference type="EMBL" id="GL984206">
    <property type="protein sequence ID" value="EGR28858.1"/>
    <property type="molecule type" value="Genomic_DNA"/>
</dbReference>
<keyword evidence="3" id="KW-0813">Transport</keyword>
<evidence type="ECO:0000256" key="9">
    <source>
        <dbReference type="ARBA" id="ARBA00023242"/>
    </source>
</evidence>
<keyword evidence="10" id="KW-0243">Dynein</keyword>
<dbReference type="GO" id="GO:0015031">
    <property type="term" value="P:protein transport"/>
    <property type="evidence" value="ECO:0007669"/>
    <property type="project" value="UniProtKB-KW"/>
</dbReference>
<keyword evidence="4 10" id="KW-0963">Cytoplasm</keyword>
<dbReference type="PANTHER" id="PTHR11886:SF35">
    <property type="entry name" value="DYNEIN LIGHT CHAIN"/>
    <property type="match status" value="1"/>
</dbReference>
<dbReference type="InterPro" id="IPR001372">
    <property type="entry name" value="Dynein_light_chain_typ-1/2"/>
</dbReference>
<dbReference type="OMA" id="QGCFIHF"/>
<dbReference type="OrthoDB" id="301399at2759"/>
<dbReference type="GO" id="GO:0005634">
    <property type="term" value="C:nucleus"/>
    <property type="evidence" value="ECO:0007669"/>
    <property type="project" value="UniProtKB-SubCell"/>
</dbReference>
<evidence type="ECO:0000256" key="5">
    <source>
        <dbReference type="ARBA" id="ARBA00022701"/>
    </source>
</evidence>
<keyword evidence="12" id="KW-1185">Reference proteome</keyword>
<dbReference type="Proteomes" id="UP000008983">
    <property type="component" value="Unassembled WGS sequence"/>
</dbReference>
<dbReference type="Pfam" id="PF01221">
    <property type="entry name" value="Dynein_light"/>
    <property type="match status" value="1"/>
</dbReference>
<gene>
    <name evidence="11" type="ORF">IMG5_167670</name>
</gene>